<dbReference type="InterPro" id="IPR050793">
    <property type="entry name" value="CMP-NeuNAc_synthase"/>
</dbReference>
<evidence type="ECO:0000313" key="2">
    <source>
        <dbReference type="Proteomes" id="UP000199159"/>
    </source>
</evidence>
<protein>
    <submittedName>
        <fullName evidence="1">N-acylneuraminate cytidylyltransferase/CMP-N,N'-diacetyllegionaminic acid synthase</fullName>
    </submittedName>
</protein>
<dbReference type="EMBL" id="FNJU01000010">
    <property type="protein sequence ID" value="SDP88763.1"/>
    <property type="molecule type" value="Genomic_DNA"/>
</dbReference>
<dbReference type="GO" id="GO:0008781">
    <property type="term" value="F:N-acylneuraminate cytidylyltransferase activity"/>
    <property type="evidence" value="ECO:0007669"/>
    <property type="project" value="TreeGrafter"/>
</dbReference>
<accession>A0A1H0WDV8</accession>
<dbReference type="SUPFAM" id="SSF53448">
    <property type="entry name" value="Nucleotide-diphospho-sugar transferases"/>
    <property type="match status" value="1"/>
</dbReference>
<dbReference type="PANTHER" id="PTHR21485:SF6">
    <property type="entry name" value="N-ACYLNEURAMINATE CYTIDYLYLTRANSFERASE-RELATED"/>
    <property type="match status" value="1"/>
</dbReference>
<dbReference type="InterPro" id="IPR029044">
    <property type="entry name" value="Nucleotide-diphossugar_trans"/>
</dbReference>
<reference evidence="2" key="1">
    <citation type="submission" date="2016-10" db="EMBL/GenBank/DDBJ databases">
        <authorList>
            <person name="Varghese N."/>
            <person name="Submissions S."/>
        </authorList>
    </citation>
    <scope>NUCLEOTIDE SEQUENCE [LARGE SCALE GENOMIC DNA]</scope>
    <source>
        <strain evidence="2">IBRC-M10078</strain>
    </source>
</reference>
<gene>
    <name evidence="1" type="ORF">SAMN05216565_110143</name>
</gene>
<dbReference type="RefSeq" id="WP_090857313.1">
    <property type="nucleotide sequence ID" value="NZ_FNJU01000010.1"/>
</dbReference>
<sequence length="236" mass="26384">MSRRICSICARGGSKGVNQKNIRSLLGEPLIAHSIKQAKASGLFDAIAVSSDSDEILTIAKNYGVDFLVRRPDALATDKAPKLPVIQHCLESVEAEINQTFDIIVDLDATSPLRSVDDIVQSVRMFESNLEATNLISGVSSRRNPYFNLVEMSQDGYVGLSKQLNQAIIRRQDSPRCFDMNASIYIWKRDSLVNSSSVFQSKTILYEMPEERSIDVDSELDFEWVSFLAMKRGELL</sequence>
<dbReference type="STRING" id="930152.SAMN05216565_110143"/>
<dbReference type="Pfam" id="PF02348">
    <property type="entry name" value="CTP_transf_3"/>
    <property type="match status" value="1"/>
</dbReference>
<keyword evidence="2" id="KW-1185">Reference proteome</keyword>
<dbReference type="InterPro" id="IPR003329">
    <property type="entry name" value="Cytidylyl_trans"/>
</dbReference>
<proteinExistence type="predicted"/>
<dbReference type="Gene3D" id="3.90.550.10">
    <property type="entry name" value="Spore Coat Polysaccharide Biosynthesis Protein SpsA, Chain A"/>
    <property type="match status" value="1"/>
</dbReference>
<dbReference type="OrthoDB" id="9805604at2"/>
<dbReference type="CDD" id="cd02513">
    <property type="entry name" value="CMP-NeuAc_Synthase"/>
    <property type="match status" value="1"/>
</dbReference>
<dbReference type="AlphaFoldDB" id="A0A1H0WDV8"/>
<evidence type="ECO:0000313" key="1">
    <source>
        <dbReference type="EMBL" id="SDP88763.1"/>
    </source>
</evidence>
<name>A0A1H0WDV8_9BACI</name>
<dbReference type="Proteomes" id="UP000199159">
    <property type="component" value="Unassembled WGS sequence"/>
</dbReference>
<dbReference type="PANTHER" id="PTHR21485">
    <property type="entry name" value="HAD SUPERFAMILY MEMBERS CMAS AND KDSC"/>
    <property type="match status" value="1"/>
</dbReference>
<keyword evidence="1" id="KW-0808">Transferase</keyword>
<keyword evidence="1" id="KW-0548">Nucleotidyltransferase</keyword>
<organism evidence="1 2">
    <name type="scientific">Litchfieldia salsa</name>
    <dbReference type="NCBI Taxonomy" id="930152"/>
    <lineage>
        <taxon>Bacteria</taxon>
        <taxon>Bacillati</taxon>
        <taxon>Bacillota</taxon>
        <taxon>Bacilli</taxon>
        <taxon>Bacillales</taxon>
        <taxon>Bacillaceae</taxon>
        <taxon>Litchfieldia</taxon>
    </lineage>
</organism>